<dbReference type="InterPro" id="IPR044669">
    <property type="entry name" value="YneE/VCCN1/2-like"/>
</dbReference>
<dbReference type="GO" id="GO:0005886">
    <property type="term" value="C:plasma membrane"/>
    <property type="evidence" value="ECO:0007669"/>
    <property type="project" value="UniProtKB-SubCell"/>
</dbReference>
<evidence type="ECO:0000256" key="5">
    <source>
        <dbReference type="ARBA" id="ARBA00022989"/>
    </source>
</evidence>
<evidence type="ECO:0000256" key="1">
    <source>
        <dbReference type="ARBA" id="ARBA00004651"/>
    </source>
</evidence>
<evidence type="ECO:0008006" key="11">
    <source>
        <dbReference type="Google" id="ProtNLM"/>
    </source>
</evidence>
<feature type="region of interest" description="Disordered" evidence="8">
    <location>
        <begin position="336"/>
        <end position="405"/>
    </location>
</feature>
<organism evidence="10">
    <name type="scientific">Phaeocystis antarctica</name>
    <dbReference type="NCBI Taxonomy" id="33657"/>
    <lineage>
        <taxon>Eukaryota</taxon>
        <taxon>Haptista</taxon>
        <taxon>Haptophyta</taxon>
        <taxon>Prymnesiophyceae</taxon>
        <taxon>Phaeocystales</taxon>
        <taxon>Phaeocystaceae</taxon>
        <taxon>Phaeocystis</taxon>
    </lineage>
</organism>
<dbReference type="Pfam" id="PF25539">
    <property type="entry name" value="Bestrophin_2"/>
    <property type="match status" value="1"/>
</dbReference>
<dbReference type="PANTHER" id="PTHR33281:SF19">
    <property type="entry name" value="VOLTAGE-DEPENDENT ANION CHANNEL-FORMING PROTEIN YNEE"/>
    <property type="match status" value="1"/>
</dbReference>
<gene>
    <name evidence="10" type="ORF">PANT1444_LOCUS11209</name>
</gene>
<dbReference type="PANTHER" id="PTHR33281">
    <property type="entry name" value="UPF0187 PROTEIN YNEE"/>
    <property type="match status" value="1"/>
</dbReference>
<evidence type="ECO:0000256" key="9">
    <source>
        <dbReference type="SAM" id="Phobius"/>
    </source>
</evidence>
<keyword evidence="7 9" id="KW-0472">Membrane</keyword>
<reference evidence="10" key="1">
    <citation type="submission" date="2021-01" db="EMBL/GenBank/DDBJ databases">
        <authorList>
            <person name="Corre E."/>
            <person name="Pelletier E."/>
            <person name="Niang G."/>
            <person name="Scheremetjew M."/>
            <person name="Finn R."/>
            <person name="Kale V."/>
            <person name="Holt S."/>
            <person name="Cochrane G."/>
            <person name="Meng A."/>
            <person name="Brown T."/>
            <person name="Cohen L."/>
        </authorList>
    </citation>
    <scope>NUCLEOTIDE SEQUENCE</scope>
    <source>
        <strain evidence="10">CCMP1374</strain>
    </source>
</reference>
<feature type="transmembrane region" description="Helical" evidence="9">
    <location>
        <begin position="223"/>
        <end position="252"/>
    </location>
</feature>
<proteinExistence type="predicted"/>
<dbReference type="AlphaFoldDB" id="A0A7S0EQF9"/>
<evidence type="ECO:0000313" key="10">
    <source>
        <dbReference type="EMBL" id="CAD8490495.1"/>
    </source>
</evidence>
<dbReference type="EMBL" id="HBEP01019922">
    <property type="protein sequence ID" value="CAD8490495.1"/>
    <property type="molecule type" value="Transcribed_RNA"/>
</dbReference>
<feature type="transmembrane region" description="Helical" evidence="9">
    <location>
        <begin position="57"/>
        <end position="85"/>
    </location>
</feature>
<evidence type="ECO:0000256" key="3">
    <source>
        <dbReference type="ARBA" id="ARBA00022475"/>
    </source>
</evidence>
<dbReference type="GO" id="GO:0005254">
    <property type="term" value="F:chloride channel activity"/>
    <property type="evidence" value="ECO:0007669"/>
    <property type="project" value="InterPro"/>
</dbReference>
<feature type="compositionally biased region" description="Basic and acidic residues" evidence="8">
    <location>
        <begin position="353"/>
        <end position="362"/>
    </location>
</feature>
<keyword evidence="4 9" id="KW-0812">Transmembrane</keyword>
<keyword evidence="3" id="KW-1003">Cell membrane</keyword>
<comment type="subcellular location">
    <subcellularLocation>
        <location evidence="1">Cell membrane</location>
        <topology evidence="1">Multi-pass membrane protein</topology>
    </subcellularLocation>
</comment>
<evidence type="ECO:0000256" key="6">
    <source>
        <dbReference type="ARBA" id="ARBA00023065"/>
    </source>
</evidence>
<feature type="transmembrane region" description="Helical" evidence="9">
    <location>
        <begin position="258"/>
        <end position="280"/>
    </location>
</feature>
<protein>
    <recommendedName>
        <fullName evidence="11">Bestrophin homolog</fullName>
    </recommendedName>
</protein>
<keyword evidence="6" id="KW-0406">Ion transport</keyword>
<evidence type="ECO:0000256" key="8">
    <source>
        <dbReference type="SAM" id="MobiDB-lite"/>
    </source>
</evidence>
<evidence type="ECO:0000256" key="2">
    <source>
        <dbReference type="ARBA" id="ARBA00022448"/>
    </source>
</evidence>
<keyword evidence="2" id="KW-0813">Transport</keyword>
<accession>A0A7S0EQF9</accession>
<evidence type="ECO:0000256" key="4">
    <source>
        <dbReference type="ARBA" id="ARBA00022692"/>
    </source>
</evidence>
<sequence length="431" mass="47031">MTVTYSPRELLVFSHLKGTVLPEVWRMCAFTCALAYALCHIYNPIRRTVRDGGPKTILYYIFHDCDAFFGLCTSFVTFILSFFNATIFGRWWKMRELCGTVNGRTVDTCVLLSAYIKDQEKLDEMLRLLWLAHALHVHSVIPSSHAGLLAQLVEGGLLMPGEEHAALQQCSSLASSTPISIAYGWFSSRFGEALLALPPSLHSGLLMSVQTNVSAMRASAADVLMYLATPVPLAYTHLLEMMVVMYVLMAPIGLVPRLLWMAVPGCFVTTLIFYGFMCVGKLMLNPFDQKMADAFEVNAFLKGTRFACLEVSSAVFPARLGEEGLRFRNDKPADTAATAAAGKGGKVANGSAHRVDSGRSDSGEGSPRDLVPALRPSQIPPSGSEDGLRRRRQSPHDSPLLSAALGLGGSMEELARFPLPMDGHMPGFKDS</sequence>
<keyword evidence="5 9" id="KW-1133">Transmembrane helix</keyword>
<evidence type="ECO:0000256" key="7">
    <source>
        <dbReference type="ARBA" id="ARBA00023136"/>
    </source>
</evidence>
<name>A0A7S0EQF9_9EUKA</name>